<name>A0A0A7PJD5_9SPHN</name>
<dbReference type="Pfam" id="PF05013">
    <property type="entry name" value="FGase"/>
    <property type="match status" value="1"/>
</dbReference>
<dbReference type="Proteomes" id="UP000030907">
    <property type="component" value="Chromosome"/>
</dbReference>
<dbReference type="AlphaFoldDB" id="A0A0A7PJD5"/>
<dbReference type="OrthoDB" id="8716700at2"/>
<evidence type="ECO:0000313" key="1">
    <source>
        <dbReference type="EMBL" id="AJA10094.1"/>
    </source>
</evidence>
<dbReference type="InterPro" id="IPR010247">
    <property type="entry name" value="HutG_amidohyd"/>
</dbReference>
<sequence>MDWLRVHRGEAPLVIAFPHGGTDLAGLDEQFVSPWHAQIDTDWWIADLYAFAADMGATLVATDISRSVIDMNRDPSGASLYPGQATTELCPTTTFDGEPLYRFDLPDEAEINRRLTQYHRPYHEALAAELERLRAEHGKVVLYDAHSIRSHVPRLFEGELPHFNIGTNGGASCDLELTEMLVDAVFLGDLEGSWSGVVNGRFKGGWTTRHYGRPDDGIHAIQMELAQRGYMAEPAAITHANWPSPIDPTPAIRPVLEQVIAATLDFAKGRS</sequence>
<dbReference type="RefSeq" id="WP_039576326.1">
    <property type="nucleotide sequence ID" value="NZ_CP009122.1"/>
</dbReference>
<dbReference type="NCBIfam" id="TIGR02017">
    <property type="entry name" value="hutG_amidohyd"/>
    <property type="match status" value="1"/>
</dbReference>
<dbReference type="STRING" id="1515612.SKP52_16095"/>
<dbReference type="HOGENOM" id="CLU_069318_0_0_5"/>
<organism evidence="1 2">
    <name type="scientific">Sphingopyxis fribergensis</name>
    <dbReference type="NCBI Taxonomy" id="1515612"/>
    <lineage>
        <taxon>Bacteria</taxon>
        <taxon>Pseudomonadati</taxon>
        <taxon>Pseudomonadota</taxon>
        <taxon>Alphaproteobacteria</taxon>
        <taxon>Sphingomonadales</taxon>
        <taxon>Sphingomonadaceae</taxon>
        <taxon>Sphingopyxis</taxon>
    </lineage>
</organism>
<dbReference type="KEGG" id="sphk:SKP52_16095"/>
<dbReference type="GO" id="GO:0016787">
    <property type="term" value="F:hydrolase activity"/>
    <property type="evidence" value="ECO:0007669"/>
    <property type="project" value="UniProtKB-KW"/>
</dbReference>
<proteinExistence type="predicted"/>
<keyword evidence="1" id="KW-0378">Hydrolase</keyword>
<dbReference type="Gene3D" id="3.40.630.40">
    <property type="entry name" value="Zn-dependent exopeptidases"/>
    <property type="match status" value="1"/>
</dbReference>
<protein>
    <submittedName>
        <fullName evidence="1">N-formylglutamate amidohydrolase</fullName>
    </submittedName>
</protein>
<gene>
    <name evidence="1" type="ORF">SKP52_16095</name>
</gene>
<accession>A0A0A7PJD5</accession>
<evidence type="ECO:0000313" key="2">
    <source>
        <dbReference type="Proteomes" id="UP000030907"/>
    </source>
</evidence>
<dbReference type="EMBL" id="CP009122">
    <property type="protein sequence ID" value="AJA10094.1"/>
    <property type="molecule type" value="Genomic_DNA"/>
</dbReference>
<dbReference type="SUPFAM" id="SSF53187">
    <property type="entry name" value="Zn-dependent exopeptidases"/>
    <property type="match status" value="1"/>
</dbReference>
<dbReference type="InterPro" id="IPR007709">
    <property type="entry name" value="N-FG_amidohydro"/>
</dbReference>
<keyword evidence="2" id="KW-1185">Reference proteome</keyword>
<reference evidence="1 2" key="1">
    <citation type="journal article" date="2015" name="Int. J. Syst. Evol. Microbiol.">
        <title>Description of Sphingopyxis fribergensis sp. nov. - a soil bacterium with the ability to degrade styrene and phenylacetic acid.</title>
        <authorList>
            <person name="Oelschlagel M."/>
            <person name="Ruckert C."/>
            <person name="Kalinowski J."/>
            <person name="Schmidt G."/>
            <person name="Schlomann M."/>
            <person name="Tischler D."/>
        </authorList>
    </citation>
    <scope>NUCLEOTIDE SEQUENCE [LARGE SCALE GENOMIC DNA]</scope>
    <source>
        <strain evidence="1 2">Kp5.2</strain>
    </source>
</reference>